<proteinExistence type="predicted"/>
<dbReference type="AlphaFoldDB" id="A0A5N6KZR1"/>
<evidence type="ECO:0000313" key="2">
    <source>
        <dbReference type="Proteomes" id="UP000327013"/>
    </source>
</evidence>
<reference evidence="1 2" key="1">
    <citation type="submission" date="2019-06" db="EMBL/GenBank/DDBJ databases">
        <title>A chromosomal-level reference genome of Carpinus fangiana (Coryloideae, Betulaceae).</title>
        <authorList>
            <person name="Yang X."/>
            <person name="Wang Z."/>
            <person name="Zhang L."/>
            <person name="Hao G."/>
            <person name="Liu J."/>
            <person name="Yang Y."/>
        </authorList>
    </citation>
    <scope>NUCLEOTIDE SEQUENCE [LARGE SCALE GENOMIC DNA]</scope>
    <source>
        <strain evidence="1">Cfa_2016G</strain>
        <tissue evidence="1">Leaf</tissue>
    </source>
</reference>
<dbReference type="EMBL" id="VIBQ01000031">
    <property type="protein sequence ID" value="KAB8416413.1"/>
    <property type="molecule type" value="Genomic_DNA"/>
</dbReference>
<name>A0A5N6KZR1_9ROSI</name>
<protein>
    <recommendedName>
        <fullName evidence="3">DUF4185 domain-containing protein</fullName>
    </recommendedName>
</protein>
<dbReference type="Proteomes" id="UP000327013">
    <property type="component" value="Unassembled WGS sequence"/>
</dbReference>
<accession>A0A5N6KZR1</accession>
<organism evidence="1 2">
    <name type="scientific">Carpinus fangiana</name>
    <dbReference type="NCBI Taxonomy" id="176857"/>
    <lineage>
        <taxon>Eukaryota</taxon>
        <taxon>Viridiplantae</taxon>
        <taxon>Streptophyta</taxon>
        <taxon>Embryophyta</taxon>
        <taxon>Tracheophyta</taxon>
        <taxon>Spermatophyta</taxon>
        <taxon>Magnoliopsida</taxon>
        <taxon>eudicotyledons</taxon>
        <taxon>Gunneridae</taxon>
        <taxon>Pentapetalae</taxon>
        <taxon>rosids</taxon>
        <taxon>fabids</taxon>
        <taxon>Fagales</taxon>
        <taxon>Betulaceae</taxon>
        <taxon>Carpinus</taxon>
    </lineage>
</organism>
<sequence length="424" mass="46758">MGINGALKAIDNWMSKDRRGLENSQVMLSNNSVHMRWPPSLRSAPMVMGEMVDTSGRKAPRDIGRSISLGGKLYYIFGDTFGFDSFGQFKGCSNNTIALIQDPQQPTQSTYLSKQLPIPLFVPYTGSEAKFTHDHSKENWRIVNWVFGGIVESLAPGSGVGWCFYDKIETHGGSIERGYGTGIARVSLAPPTCPPTGLMSSILQPPKVDDGILCERVKPKNVGTGSAARFLAEDQTGDGFMLFGTDEPCFGSISILHAPDGWVYCLGGYQLVNYLARVRADADFSDRSAYQFLCSSWSGPQWRSSYNAVNELQTLGDLNVMGHASLLYLPDHGPRGRPFVCIGCDKFLSSKIFVACAERMEGPWRSAVLCDAPKAKAFTNHRYCIYPHVWASNLANGEMVISWSDDGSMGARCIMGRFQWEMER</sequence>
<keyword evidence="2" id="KW-1185">Reference proteome</keyword>
<evidence type="ECO:0000313" key="1">
    <source>
        <dbReference type="EMBL" id="KAB8416413.1"/>
    </source>
</evidence>
<gene>
    <name evidence="1" type="ORF">FH972_024932</name>
</gene>
<comment type="caution">
    <text evidence="1">The sequence shown here is derived from an EMBL/GenBank/DDBJ whole genome shotgun (WGS) entry which is preliminary data.</text>
</comment>
<evidence type="ECO:0008006" key="3">
    <source>
        <dbReference type="Google" id="ProtNLM"/>
    </source>
</evidence>
<dbReference type="OrthoDB" id="2583188at2759"/>